<evidence type="ECO:0000313" key="5">
    <source>
        <dbReference type="EMBL" id="PNM56589.1"/>
    </source>
</evidence>
<dbReference type="Pfam" id="PF07963">
    <property type="entry name" value="N_methyl"/>
    <property type="match status" value="1"/>
</dbReference>
<dbReference type="Gene3D" id="3.30.700.10">
    <property type="entry name" value="Glycoprotein, Type 4 Pilin"/>
    <property type="match status" value="1"/>
</dbReference>
<dbReference type="GO" id="GO:0044096">
    <property type="term" value="C:type IV pilus"/>
    <property type="evidence" value="ECO:0007669"/>
    <property type="project" value="TreeGrafter"/>
</dbReference>
<dbReference type="PANTHER" id="PTHR30093:SF34">
    <property type="entry name" value="PREPILIN PEPTIDASE-DEPENDENT PROTEIN D"/>
    <property type="match status" value="1"/>
</dbReference>
<evidence type="ECO:0000256" key="3">
    <source>
        <dbReference type="RuleBase" id="RU000389"/>
    </source>
</evidence>
<protein>
    <submittedName>
        <fullName evidence="5">Prepilin-type cleavage/methylation domain-containing protein</fullName>
    </submittedName>
</protein>
<comment type="similarity">
    <text evidence="1 3">Belongs to the N-Me-Phe pilin family.</text>
</comment>
<dbReference type="EMBL" id="LOSJ02000002">
    <property type="protein sequence ID" value="PNM56589.1"/>
    <property type="molecule type" value="Genomic_DNA"/>
</dbReference>
<keyword evidence="4" id="KW-1133">Transmembrane helix</keyword>
<name>A0A2J9UYJ6_VIBMI</name>
<keyword evidence="4" id="KW-0812">Transmembrane</keyword>
<accession>A0A2J9UYJ6</accession>
<keyword evidence="2" id="KW-0488">Methylation</keyword>
<evidence type="ECO:0000313" key="6">
    <source>
        <dbReference type="Proteomes" id="UP000053748"/>
    </source>
</evidence>
<comment type="caution">
    <text evidence="5">The sequence shown here is derived from an EMBL/GenBank/DDBJ whole genome shotgun (WGS) entry which is preliminary data.</text>
</comment>
<keyword evidence="6" id="KW-1185">Reference proteome</keyword>
<dbReference type="PROSITE" id="PS00409">
    <property type="entry name" value="PROKAR_NTER_METHYL"/>
    <property type="match status" value="1"/>
</dbReference>
<gene>
    <name evidence="5" type="ORF">AL544_011120</name>
</gene>
<keyword evidence="4" id="KW-0472">Membrane</keyword>
<dbReference type="OrthoDB" id="5918848at2"/>
<dbReference type="InterPro" id="IPR012902">
    <property type="entry name" value="N_methyl_site"/>
</dbReference>
<dbReference type="AlphaFoldDB" id="A0A2J9UYJ6"/>
<dbReference type="PANTHER" id="PTHR30093">
    <property type="entry name" value="GENERAL SECRETION PATHWAY PROTEIN G"/>
    <property type="match status" value="1"/>
</dbReference>
<dbReference type="RefSeq" id="WP_000649324.1">
    <property type="nucleotide sequence ID" value="NZ_CAWMSS010000001.1"/>
</dbReference>
<feature type="transmembrane region" description="Helical" evidence="4">
    <location>
        <begin position="12"/>
        <end position="35"/>
    </location>
</feature>
<evidence type="ECO:0000256" key="4">
    <source>
        <dbReference type="SAM" id="Phobius"/>
    </source>
</evidence>
<reference evidence="5" key="1">
    <citation type="submission" date="2017-12" db="EMBL/GenBank/DDBJ databases">
        <title>FDA dAtabase for Regulatory Grade micrObial Sequences (FDA-ARGOS): Supporting development and validation of Infectious Disease Dx tests.</title>
        <authorList>
            <person name="Hoffmann M."/>
            <person name="Allard M."/>
            <person name="Evans P."/>
            <person name="Brown E."/>
            <person name="Tallon L.J."/>
            <person name="Sadzewicz L."/>
            <person name="Sengamalay N."/>
            <person name="Ott S."/>
            <person name="Godinez A."/>
            <person name="Nagaraj S."/>
            <person name="Vavikolanu K."/>
            <person name="Aluvathingal J."/>
            <person name="Nadendla S."/>
            <person name="Hobson J."/>
            <person name="Sichtig H."/>
        </authorList>
    </citation>
    <scope>NUCLEOTIDE SEQUENCE [LARGE SCALE GENOMIC DNA]</scope>
    <source>
        <strain evidence="5">FDAARGOS_113</strain>
    </source>
</reference>
<evidence type="ECO:0000256" key="2">
    <source>
        <dbReference type="ARBA" id="ARBA00022481"/>
    </source>
</evidence>
<proteinExistence type="inferred from homology"/>
<dbReference type="NCBIfam" id="TIGR02532">
    <property type="entry name" value="IV_pilin_GFxxxE"/>
    <property type="match status" value="1"/>
</dbReference>
<dbReference type="Pfam" id="PF00114">
    <property type="entry name" value="Pilin"/>
    <property type="match status" value="1"/>
</dbReference>
<dbReference type="GO" id="GO:0007155">
    <property type="term" value="P:cell adhesion"/>
    <property type="evidence" value="ECO:0007669"/>
    <property type="project" value="InterPro"/>
</dbReference>
<keyword evidence="3" id="KW-0281">Fimbrium</keyword>
<organism evidence="5 6">
    <name type="scientific">Vibrio mimicus</name>
    <dbReference type="NCBI Taxonomy" id="674"/>
    <lineage>
        <taxon>Bacteria</taxon>
        <taxon>Pseudomonadati</taxon>
        <taxon>Pseudomonadota</taxon>
        <taxon>Gammaproteobacteria</taxon>
        <taxon>Vibrionales</taxon>
        <taxon>Vibrionaceae</taxon>
        <taxon>Vibrio</taxon>
    </lineage>
</organism>
<dbReference type="Proteomes" id="UP000053748">
    <property type="component" value="Unassembled WGS sequence"/>
</dbReference>
<dbReference type="InterPro" id="IPR045584">
    <property type="entry name" value="Pilin-like"/>
</dbReference>
<dbReference type="InterPro" id="IPR001082">
    <property type="entry name" value="Pilin"/>
</dbReference>
<dbReference type="SUPFAM" id="SSF54523">
    <property type="entry name" value="Pili subunits"/>
    <property type="match status" value="1"/>
</dbReference>
<dbReference type="GO" id="GO:0043107">
    <property type="term" value="P:type IV pilus-dependent motility"/>
    <property type="evidence" value="ECO:0007669"/>
    <property type="project" value="TreeGrafter"/>
</dbReference>
<evidence type="ECO:0000256" key="1">
    <source>
        <dbReference type="ARBA" id="ARBA00005233"/>
    </source>
</evidence>
<sequence length="145" mass="15163">MKAYKNKQQKGFTLIELMIVVAIIGVLAAIAVPAYKSYVTKSELATGAATLRSLLTNIDMHYQEKGTYVGMQLADVGASPTMSGLGDIALTDLTVSTAGATFTFDNSTVNTAVIKYSKSSSGWVCAITPNSATAVTAETKPKGCN</sequence>